<accession>A0A3S5BRM7</accession>
<keyword evidence="3" id="KW-1185">Reference proteome</keyword>
<protein>
    <submittedName>
        <fullName evidence="2">Uncharacterized protein</fullName>
    </submittedName>
</protein>
<keyword evidence="1" id="KW-0472">Membrane</keyword>
<evidence type="ECO:0000313" key="2">
    <source>
        <dbReference type="EMBL" id="VEL15082.1"/>
    </source>
</evidence>
<keyword evidence="1" id="KW-1133">Transmembrane helix</keyword>
<keyword evidence="1" id="KW-0812">Transmembrane</keyword>
<organism evidence="2 3">
    <name type="scientific">Protopolystoma xenopodis</name>
    <dbReference type="NCBI Taxonomy" id="117903"/>
    <lineage>
        <taxon>Eukaryota</taxon>
        <taxon>Metazoa</taxon>
        <taxon>Spiralia</taxon>
        <taxon>Lophotrochozoa</taxon>
        <taxon>Platyhelminthes</taxon>
        <taxon>Monogenea</taxon>
        <taxon>Polyopisthocotylea</taxon>
        <taxon>Polystomatidea</taxon>
        <taxon>Polystomatidae</taxon>
        <taxon>Protopolystoma</taxon>
    </lineage>
</organism>
<comment type="caution">
    <text evidence="2">The sequence shown here is derived from an EMBL/GenBank/DDBJ whole genome shotgun (WGS) entry which is preliminary data.</text>
</comment>
<dbReference type="AlphaFoldDB" id="A0A3S5BRM7"/>
<feature type="transmembrane region" description="Helical" evidence="1">
    <location>
        <begin position="6"/>
        <end position="27"/>
    </location>
</feature>
<dbReference type="Proteomes" id="UP000784294">
    <property type="component" value="Unassembled WGS sequence"/>
</dbReference>
<name>A0A3S5BRM7_9PLAT</name>
<proteinExistence type="predicted"/>
<evidence type="ECO:0000256" key="1">
    <source>
        <dbReference type="SAM" id="Phobius"/>
    </source>
</evidence>
<dbReference type="EMBL" id="CAAALY010023376">
    <property type="protein sequence ID" value="VEL15082.1"/>
    <property type="molecule type" value="Genomic_DNA"/>
</dbReference>
<gene>
    <name evidence="2" type="ORF">PXEA_LOCUS8522</name>
</gene>
<evidence type="ECO:0000313" key="3">
    <source>
        <dbReference type="Proteomes" id="UP000784294"/>
    </source>
</evidence>
<reference evidence="2" key="1">
    <citation type="submission" date="2018-11" db="EMBL/GenBank/DDBJ databases">
        <authorList>
            <consortium name="Pathogen Informatics"/>
        </authorList>
    </citation>
    <scope>NUCLEOTIDE SEQUENCE</scope>
</reference>
<sequence>MWSFLFLFFIAHILAGIKVVFMLLAALQFTAFPAFLWYHAPTNLPLGQQQQKNAQPGLAERESSIYLPVGLQLLHFSCSRWRDFRCPMAEVDGRKEVGEIKRR</sequence>